<reference evidence="2 3" key="1">
    <citation type="journal article" date="2017" name="Genome Biol. Evol.">
        <title>Phytophthora megakarya and P. palmivora, closely related causal agents of cacao black pod rot, underwent increases in genome sizes and gene numbers by different mechanisms.</title>
        <authorList>
            <person name="Ali S.S."/>
            <person name="Shao J."/>
            <person name="Lary D.J."/>
            <person name="Kronmiller B."/>
            <person name="Shen D."/>
            <person name="Strem M.D."/>
            <person name="Amoako-Attah I."/>
            <person name="Akrofi A.Y."/>
            <person name="Begoude B.A."/>
            <person name="Ten Hoopen G.M."/>
            <person name="Coulibaly K."/>
            <person name="Kebe B.I."/>
            <person name="Melnick R.L."/>
            <person name="Guiltinan M.J."/>
            <person name="Tyler B.M."/>
            <person name="Meinhardt L.W."/>
            <person name="Bailey B.A."/>
        </authorList>
    </citation>
    <scope>NUCLEOTIDE SEQUENCE [LARGE SCALE GENOMIC DNA]</scope>
    <source>
        <strain evidence="3">sbr112.9</strain>
    </source>
</reference>
<dbReference type="PANTHER" id="PTHR33064:SF37">
    <property type="entry name" value="RIBONUCLEASE H"/>
    <property type="match status" value="1"/>
</dbReference>
<dbReference type="Proteomes" id="UP000237271">
    <property type="component" value="Unassembled WGS sequence"/>
</dbReference>
<dbReference type="InterPro" id="IPR043502">
    <property type="entry name" value="DNA/RNA_pol_sf"/>
</dbReference>
<sequence length="268" mass="30351">MIDSPDGDMFSRGEPDQSVLTPVFTRRSRAPIPEIEERNTRALNYYGRFIQNLAVYGAVLYQLKDSDFDGNKDFSAAQAAFAELKSRMATVPILRHFDSAKEIHIMIFANDWALSSTLMQMHGDKLYPVRFCGRVLKENEVNYHPAEKEVLALLQLLKICHTLLAGKVLHAYTRFSTLEWGFQSTSFAVLLSPYHLKIKRVRERDVNFVQLLQASITPHVGLGESLELIAPPSKNSATVRLDPELLYAKLPRHYKGHVLSFDGSAKTE</sequence>
<dbReference type="InterPro" id="IPR051320">
    <property type="entry name" value="Viral_Replic_Matur_Polypro"/>
</dbReference>
<dbReference type="PANTHER" id="PTHR33064">
    <property type="entry name" value="POL PROTEIN"/>
    <property type="match status" value="1"/>
</dbReference>
<gene>
    <name evidence="2" type="ORF">PHPALM_6148</name>
</gene>
<accession>A0A2P4YFM2</accession>
<dbReference type="EMBL" id="NCKW01003416">
    <property type="protein sequence ID" value="POM76594.1"/>
    <property type="molecule type" value="Genomic_DNA"/>
</dbReference>
<dbReference type="InterPro" id="IPR043128">
    <property type="entry name" value="Rev_trsase/Diguanyl_cyclase"/>
</dbReference>
<dbReference type="Pfam" id="PF17919">
    <property type="entry name" value="RT_RNaseH_2"/>
    <property type="match status" value="1"/>
</dbReference>
<feature type="domain" description="Reverse transcriptase/retrotransposon-derived protein RNase H-like" evidence="1">
    <location>
        <begin position="77"/>
        <end position="167"/>
    </location>
</feature>
<evidence type="ECO:0000259" key="1">
    <source>
        <dbReference type="Pfam" id="PF17919"/>
    </source>
</evidence>
<proteinExistence type="predicted"/>
<dbReference type="SUPFAM" id="SSF56672">
    <property type="entry name" value="DNA/RNA polymerases"/>
    <property type="match status" value="1"/>
</dbReference>
<organism evidence="2 3">
    <name type="scientific">Phytophthora palmivora</name>
    <dbReference type="NCBI Taxonomy" id="4796"/>
    <lineage>
        <taxon>Eukaryota</taxon>
        <taxon>Sar</taxon>
        <taxon>Stramenopiles</taxon>
        <taxon>Oomycota</taxon>
        <taxon>Peronosporomycetes</taxon>
        <taxon>Peronosporales</taxon>
        <taxon>Peronosporaceae</taxon>
        <taxon>Phytophthora</taxon>
    </lineage>
</organism>
<dbReference type="Gene3D" id="3.30.70.270">
    <property type="match status" value="1"/>
</dbReference>
<evidence type="ECO:0000313" key="2">
    <source>
        <dbReference type="EMBL" id="POM76594.1"/>
    </source>
</evidence>
<dbReference type="InterPro" id="IPR041577">
    <property type="entry name" value="RT_RNaseH_2"/>
</dbReference>
<evidence type="ECO:0000313" key="3">
    <source>
        <dbReference type="Proteomes" id="UP000237271"/>
    </source>
</evidence>
<comment type="caution">
    <text evidence="2">The sequence shown here is derived from an EMBL/GenBank/DDBJ whole genome shotgun (WGS) entry which is preliminary data.</text>
</comment>
<dbReference type="OrthoDB" id="121830at2759"/>
<name>A0A2P4YFM2_9STRA</name>
<protein>
    <recommendedName>
        <fullName evidence="1">Reverse transcriptase/retrotransposon-derived protein RNase H-like domain-containing protein</fullName>
    </recommendedName>
</protein>
<dbReference type="AlphaFoldDB" id="A0A2P4YFM2"/>
<keyword evidence="3" id="KW-1185">Reference proteome</keyword>